<evidence type="ECO:0000256" key="4">
    <source>
        <dbReference type="SAM" id="MobiDB-lite"/>
    </source>
</evidence>
<feature type="region of interest" description="Disordered" evidence="4">
    <location>
        <begin position="1"/>
        <end position="49"/>
    </location>
</feature>
<dbReference type="Pfam" id="PF12796">
    <property type="entry name" value="Ank_2"/>
    <property type="match status" value="2"/>
</dbReference>
<feature type="repeat" description="ANK" evidence="3">
    <location>
        <begin position="307"/>
        <end position="339"/>
    </location>
</feature>
<dbReference type="PROSITE" id="PS50088">
    <property type="entry name" value="ANK_REPEAT"/>
    <property type="match status" value="5"/>
</dbReference>
<evidence type="ECO:0008006" key="7">
    <source>
        <dbReference type="Google" id="ProtNLM"/>
    </source>
</evidence>
<dbReference type="PROSITE" id="PS50297">
    <property type="entry name" value="ANK_REP_REGION"/>
    <property type="match status" value="5"/>
</dbReference>
<dbReference type="Pfam" id="PF00023">
    <property type="entry name" value="Ank"/>
    <property type="match status" value="1"/>
</dbReference>
<feature type="repeat" description="ANK" evidence="3">
    <location>
        <begin position="241"/>
        <end position="273"/>
    </location>
</feature>
<accession>A0AAD9PG78</accession>
<dbReference type="AlphaFoldDB" id="A0AAD9PG78"/>
<keyword evidence="6" id="KW-1185">Reference proteome</keyword>
<dbReference type="InterPro" id="IPR036770">
    <property type="entry name" value="Ankyrin_rpt-contain_sf"/>
</dbReference>
<keyword evidence="2 3" id="KW-0040">ANK repeat</keyword>
<dbReference type="InterPro" id="IPR002110">
    <property type="entry name" value="Ankyrin_rpt"/>
</dbReference>
<feature type="repeat" description="ANK" evidence="3">
    <location>
        <begin position="488"/>
        <end position="520"/>
    </location>
</feature>
<sequence>MDHSKHRRSSRPSEPPPRPPVKSPMSVDGIKRAPHPKTFRRANTESNMCSPDNVLATLRTLLQQAHLVDDAPRNGDATWAVTEPILKHYLTKDTHRLADYLTLVRSLSSLVVHVAMLVNTRLDIHRDADPYMSYTPLGYAIVSHDANLVKTLLNSAADPAMIPCISVDVDAMEIVSPVHLALRQHCKPEIVNELLRYGQRSLHINDDYKQSVMSYVARCCDTDAVKALLERMTDVDGTDENSRTMLHRAALLGNLVVVKDLVARKADVNKTDQSLKTPLICAAEVNAEDIVKFLVANGADVNKTDVFGRSVLHFAVRKSTIAAVECLLAAGADATTKDNKGMSPLHYAYVDSKILERTHPREEAADLLECIINAYTAGQTYCTDQEFVDIAEILIKLSESSDTIAKLMKDNVSRISARNDSGATVLHYAAHFNKPEIVLWLIQHGADVKVANNAGWQAIHFAAMSGNVMSVTEILKKDRIAINTETSDGWTPVWVALRNGQQEMVDVFVKKGCDVSKTMKVNTLILSESGYDLPLELHDPALMEKNPIQYAKRTRRSITLADFATSVGFHDTARLISEK</sequence>
<evidence type="ECO:0000313" key="5">
    <source>
        <dbReference type="EMBL" id="KAK2194225.1"/>
    </source>
</evidence>
<feature type="compositionally biased region" description="Basic residues" evidence="4">
    <location>
        <begin position="1"/>
        <end position="10"/>
    </location>
</feature>
<dbReference type="SUPFAM" id="SSF48403">
    <property type="entry name" value="Ankyrin repeat"/>
    <property type="match status" value="2"/>
</dbReference>
<feature type="repeat" description="ANK" evidence="3">
    <location>
        <begin position="421"/>
        <end position="453"/>
    </location>
</feature>
<organism evidence="5 6">
    <name type="scientific">Ridgeia piscesae</name>
    <name type="common">Tubeworm</name>
    <dbReference type="NCBI Taxonomy" id="27915"/>
    <lineage>
        <taxon>Eukaryota</taxon>
        <taxon>Metazoa</taxon>
        <taxon>Spiralia</taxon>
        <taxon>Lophotrochozoa</taxon>
        <taxon>Annelida</taxon>
        <taxon>Polychaeta</taxon>
        <taxon>Sedentaria</taxon>
        <taxon>Canalipalpata</taxon>
        <taxon>Sabellida</taxon>
        <taxon>Siboglinidae</taxon>
        <taxon>Ridgeia</taxon>
    </lineage>
</organism>
<comment type="caution">
    <text evidence="5">The sequence shown here is derived from an EMBL/GenBank/DDBJ whole genome shotgun (WGS) entry which is preliminary data.</text>
</comment>
<name>A0AAD9PG78_RIDPI</name>
<feature type="compositionally biased region" description="Pro residues" evidence="4">
    <location>
        <begin position="13"/>
        <end position="22"/>
    </location>
</feature>
<evidence type="ECO:0000256" key="2">
    <source>
        <dbReference type="ARBA" id="ARBA00023043"/>
    </source>
</evidence>
<keyword evidence="1" id="KW-0677">Repeat</keyword>
<dbReference type="SMART" id="SM00248">
    <property type="entry name" value="ANK"/>
    <property type="match status" value="10"/>
</dbReference>
<reference evidence="5" key="1">
    <citation type="journal article" date="2023" name="Mol. Biol. Evol.">
        <title>Third-Generation Sequencing Reveals the Adaptive Role of the Epigenome in Three Deep-Sea Polychaetes.</title>
        <authorList>
            <person name="Perez M."/>
            <person name="Aroh O."/>
            <person name="Sun Y."/>
            <person name="Lan Y."/>
            <person name="Juniper S.K."/>
            <person name="Young C.R."/>
            <person name="Angers B."/>
            <person name="Qian P.Y."/>
        </authorList>
    </citation>
    <scope>NUCLEOTIDE SEQUENCE</scope>
    <source>
        <strain evidence="5">R07B-5</strain>
    </source>
</reference>
<dbReference type="Proteomes" id="UP001209878">
    <property type="component" value="Unassembled WGS sequence"/>
</dbReference>
<dbReference type="Pfam" id="PF13637">
    <property type="entry name" value="Ank_4"/>
    <property type="match status" value="1"/>
</dbReference>
<dbReference type="PANTHER" id="PTHR24198:SF165">
    <property type="entry name" value="ANKYRIN REPEAT-CONTAINING PROTEIN-RELATED"/>
    <property type="match status" value="1"/>
</dbReference>
<evidence type="ECO:0000256" key="3">
    <source>
        <dbReference type="PROSITE-ProRule" id="PRU00023"/>
    </source>
</evidence>
<dbReference type="PANTHER" id="PTHR24198">
    <property type="entry name" value="ANKYRIN REPEAT AND PROTEIN KINASE DOMAIN-CONTAINING PROTEIN"/>
    <property type="match status" value="1"/>
</dbReference>
<proteinExistence type="predicted"/>
<feature type="repeat" description="ANK" evidence="3">
    <location>
        <begin position="274"/>
        <end position="306"/>
    </location>
</feature>
<dbReference type="Gene3D" id="1.25.40.20">
    <property type="entry name" value="Ankyrin repeat-containing domain"/>
    <property type="match status" value="3"/>
</dbReference>
<dbReference type="EMBL" id="JAODUO010000001">
    <property type="protein sequence ID" value="KAK2194225.1"/>
    <property type="molecule type" value="Genomic_DNA"/>
</dbReference>
<gene>
    <name evidence="5" type="ORF">NP493_1g02022</name>
</gene>
<evidence type="ECO:0000256" key="1">
    <source>
        <dbReference type="ARBA" id="ARBA00022737"/>
    </source>
</evidence>
<evidence type="ECO:0000313" key="6">
    <source>
        <dbReference type="Proteomes" id="UP001209878"/>
    </source>
</evidence>
<protein>
    <recommendedName>
        <fullName evidence="7">Ankyrin repeat protein</fullName>
    </recommendedName>
</protein>